<dbReference type="PANTHER" id="PTHR12483">
    <property type="entry name" value="SOLUTE CARRIER FAMILY 31 COPPER TRANSPORTERS"/>
    <property type="match status" value="1"/>
</dbReference>
<name>A0ABR3Q7H8_9TREE</name>
<accession>A0ABR3Q7H8</accession>
<dbReference type="GeneID" id="95985347"/>
<comment type="caution">
    <text evidence="7">The sequence shown here is derived from an EMBL/GenBank/DDBJ whole genome shotgun (WGS) entry which is preliminary data.</text>
</comment>
<evidence type="ECO:0000256" key="4">
    <source>
        <dbReference type="ARBA" id="ARBA00022989"/>
    </source>
</evidence>
<dbReference type="InterPro" id="IPR007274">
    <property type="entry name" value="Cop_transporter"/>
</dbReference>
<organism evidence="7 8">
    <name type="scientific">Vanrija albida</name>
    <dbReference type="NCBI Taxonomy" id="181172"/>
    <lineage>
        <taxon>Eukaryota</taxon>
        <taxon>Fungi</taxon>
        <taxon>Dikarya</taxon>
        <taxon>Basidiomycota</taxon>
        <taxon>Agaricomycotina</taxon>
        <taxon>Tremellomycetes</taxon>
        <taxon>Trichosporonales</taxon>
        <taxon>Trichosporonaceae</taxon>
        <taxon>Vanrija</taxon>
    </lineage>
</organism>
<comment type="subcellular location">
    <subcellularLocation>
        <location evidence="1 6">Membrane</location>
        <topology evidence="1 6">Multi-pass membrane protein</topology>
    </subcellularLocation>
</comment>
<evidence type="ECO:0000256" key="3">
    <source>
        <dbReference type="ARBA" id="ARBA00022692"/>
    </source>
</evidence>
<keyword evidence="8" id="KW-1185">Reference proteome</keyword>
<keyword evidence="6" id="KW-0187">Copper transport</keyword>
<keyword evidence="5 6" id="KW-0472">Membrane</keyword>
<dbReference type="Proteomes" id="UP001565368">
    <property type="component" value="Unassembled WGS sequence"/>
</dbReference>
<dbReference type="RefSeq" id="XP_069210242.1">
    <property type="nucleotide sequence ID" value="XM_069352824.1"/>
</dbReference>
<keyword evidence="6" id="KW-0186">Copper</keyword>
<proteinExistence type="inferred from homology"/>
<keyword evidence="3 6" id="KW-0812">Transmembrane</keyword>
<keyword evidence="6" id="KW-0813">Transport</keyword>
<sequence>MEYLAHAARHAGHDDMAMNGTATATASAAASTASAAMSHGGHGGMGGGNACKISMLWNWNTIDSCFLSKSWHVRSKAMFGGSVVGVFFLCMAIEAVRAAARAYDRKLVAARVAAISADKGGPVGPVQPTLLQQLVRALAYGVQFTGAFLVMLLGMYYNGYILFAIFLGHTIGYFVFGRDTVAASAEHTSSGCAC</sequence>
<gene>
    <name evidence="7" type="primary">ctr4_1</name>
    <name evidence="7" type="ORF">Q8F55_004304</name>
</gene>
<protein>
    <recommendedName>
        <fullName evidence="6">Copper transport protein</fullName>
    </recommendedName>
</protein>
<feature type="transmembrane region" description="Helical" evidence="6">
    <location>
        <begin position="77"/>
        <end position="96"/>
    </location>
</feature>
<keyword evidence="6" id="KW-0406">Ion transport</keyword>
<evidence type="ECO:0000256" key="6">
    <source>
        <dbReference type="RuleBase" id="RU367022"/>
    </source>
</evidence>
<evidence type="ECO:0000256" key="5">
    <source>
        <dbReference type="ARBA" id="ARBA00023136"/>
    </source>
</evidence>
<evidence type="ECO:0000313" key="7">
    <source>
        <dbReference type="EMBL" id="KAL1410298.1"/>
    </source>
</evidence>
<comment type="similarity">
    <text evidence="2 6">Belongs to the copper transporter (Ctr) (TC 1.A.56) family. SLC31A subfamily.</text>
</comment>
<evidence type="ECO:0000256" key="2">
    <source>
        <dbReference type="ARBA" id="ARBA00006921"/>
    </source>
</evidence>
<dbReference type="Pfam" id="PF04145">
    <property type="entry name" value="Ctr"/>
    <property type="match status" value="1"/>
</dbReference>
<evidence type="ECO:0000313" key="8">
    <source>
        <dbReference type="Proteomes" id="UP001565368"/>
    </source>
</evidence>
<reference evidence="7 8" key="1">
    <citation type="submission" date="2023-08" db="EMBL/GenBank/DDBJ databases">
        <title>Annotated Genome Sequence of Vanrija albida AlHP1.</title>
        <authorList>
            <person name="Herzog R."/>
        </authorList>
    </citation>
    <scope>NUCLEOTIDE SEQUENCE [LARGE SCALE GENOMIC DNA]</scope>
    <source>
        <strain evidence="7 8">AlHP1</strain>
    </source>
</reference>
<evidence type="ECO:0000256" key="1">
    <source>
        <dbReference type="ARBA" id="ARBA00004141"/>
    </source>
</evidence>
<dbReference type="PANTHER" id="PTHR12483:SF73">
    <property type="entry name" value="COPPER TRANSPORT PROTEIN CTR3"/>
    <property type="match status" value="1"/>
</dbReference>
<keyword evidence="4 6" id="KW-1133">Transmembrane helix</keyword>
<dbReference type="EMBL" id="JBBXJM010000003">
    <property type="protein sequence ID" value="KAL1410298.1"/>
    <property type="molecule type" value="Genomic_DNA"/>
</dbReference>